<keyword evidence="5" id="KW-1185">Reference proteome</keyword>
<reference evidence="4 5" key="1">
    <citation type="submission" date="2024-12" db="EMBL/GenBank/DDBJ databases">
        <authorList>
            <person name="Hu S."/>
        </authorList>
    </citation>
    <scope>NUCLEOTIDE SEQUENCE [LARGE SCALE GENOMIC DNA]</scope>
    <source>
        <strain evidence="4 5">P-25</strain>
    </source>
</reference>
<comment type="caution">
    <text evidence="4">The sequence shown here is derived from an EMBL/GenBank/DDBJ whole genome shotgun (WGS) entry which is preliminary data.</text>
</comment>
<keyword evidence="1" id="KW-1133">Transmembrane helix</keyword>
<dbReference type="PANTHER" id="PTHR30273">
    <property type="entry name" value="PERIPLASMIC SIGNAL SENSOR AND SIGMA FACTOR ACTIVATOR FECR-RELATED"/>
    <property type="match status" value="1"/>
</dbReference>
<feature type="domain" description="FecR protein" evidence="2">
    <location>
        <begin position="156"/>
        <end position="252"/>
    </location>
</feature>
<dbReference type="Gene3D" id="3.55.50.30">
    <property type="match status" value="1"/>
</dbReference>
<name>A0ABW9JMZ5_9SPHI</name>
<dbReference type="InterPro" id="IPR032508">
    <property type="entry name" value="FecR_C"/>
</dbReference>
<dbReference type="RefSeq" id="WP_138729259.1">
    <property type="nucleotide sequence ID" value="NZ_SRMP02000050.1"/>
</dbReference>
<dbReference type="Pfam" id="PF16344">
    <property type="entry name" value="FecR_C"/>
    <property type="match status" value="1"/>
</dbReference>
<dbReference type="Proteomes" id="UP001517367">
    <property type="component" value="Unassembled WGS sequence"/>
</dbReference>
<dbReference type="Gene3D" id="2.60.120.1440">
    <property type="match status" value="1"/>
</dbReference>
<gene>
    <name evidence="4" type="ORF">E5L68_019630</name>
</gene>
<evidence type="ECO:0000259" key="2">
    <source>
        <dbReference type="Pfam" id="PF04773"/>
    </source>
</evidence>
<evidence type="ECO:0000259" key="3">
    <source>
        <dbReference type="Pfam" id="PF16344"/>
    </source>
</evidence>
<proteinExistence type="predicted"/>
<feature type="transmembrane region" description="Helical" evidence="1">
    <location>
        <begin position="68"/>
        <end position="89"/>
    </location>
</feature>
<evidence type="ECO:0000256" key="1">
    <source>
        <dbReference type="SAM" id="Phobius"/>
    </source>
</evidence>
<feature type="domain" description="Protein FecR C-terminal" evidence="3">
    <location>
        <begin position="294"/>
        <end position="355"/>
    </location>
</feature>
<keyword evidence="1" id="KW-0812">Transmembrane</keyword>
<organism evidence="4 5">
    <name type="scientific">Pedobacter helvus</name>
    <dbReference type="NCBI Taxonomy" id="2563444"/>
    <lineage>
        <taxon>Bacteria</taxon>
        <taxon>Pseudomonadati</taxon>
        <taxon>Bacteroidota</taxon>
        <taxon>Sphingobacteriia</taxon>
        <taxon>Sphingobacteriales</taxon>
        <taxon>Sphingobacteriaceae</taxon>
        <taxon>Pedobacter</taxon>
    </lineage>
</organism>
<accession>A0ABW9JMZ5</accession>
<protein>
    <submittedName>
        <fullName evidence="4">FecR family protein</fullName>
    </submittedName>
</protein>
<keyword evidence="1" id="KW-0472">Membrane</keyword>
<dbReference type="EMBL" id="SRMP02000050">
    <property type="protein sequence ID" value="MFN0293600.1"/>
    <property type="molecule type" value="Genomic_DNA"/>
</dbReference>
<evidence type="ECO:0000313" key="4">
    <source>
        <dbReference type="EMBL" id="MFN0293600.1"/>
    </source>
</evidence>
<dbReference type="InterPro" id="IPR012373">
    <property type="entry name" value="Ferrdict_sens_TM"/>
</dbReference>
<dbReference type="PANTHER" id="PTHR30273:SF2">
    <property type="entry name" value="PROTEIN FECR"/>
    <property type="match status" value="1"/>
</dbReference>
<dbReference type="Pfam" id="PF04773">
    <property type="entry name" value="FecR"/>
    <property type="match status" value="1"/>
</dbReference>
<dbReference type="InterPro" id="IPR006860">
    <property type="entry name" value="FecR"/>
</dbReference>
<evidence type="ECO:0000313" key="5">
    <source>
        <dbReference type="Proteomes" id="UP001517367"/>
    </source>
</evidence>
<dbReference type="PIRSF" id="PIRSF018266">
    <property type="entry name" value="FecR"/>
    <property type="match status" value="1"/>
</dbReference>
<sequence>MNTEEAKQLLNRYIAGECTEAEKSLVESSFLDFNEHEIDISDEMIAEIGKEIYKELPKSKKQVLKINLWKGIGAIAAVTLLTVGTWEIFDRLSLEPNKQIITDISPGSNQASITLNNGKTINLNGSKKIVIVTASGLIYSDGTTVSNIEQKSGVQTFSTPRGGQYQIILQDSTKVWLNASSSLKYPISFENTKQRIVELIGEAYFEVAPNKTKPFVVKSSLQTVEVLGTHFNINDYKDDGNTVTTLLEGSVRVTSQKAKQIMLSPNRQSIVSHQGIKVQDADLETALAWKNGRLEFKNADIKAILKQASRWYNLDVEYRGTISDRKFNGGISRSSNLSVLLKILAYSGINFTIERQDNLTYKLIVKP</sequence>